<dbReference type="STRING" id="926569.ANT_19610"/>
<keyword evidence="1" id="KW-0378">Hydrolase</keyword>
<dbReference type="SFLD" id="SFLDS00003">
    <property type="entry name" value="Haloacid_Dehalogenase"/>
    <property type="match status" value="1"/>
</dbReference>
<dbReference type="RefSeq" id="WP_013560360.1">
    <property type="nucleotide sequence ID" value="NC_014960.1"/>
</dbReference>
<dbReference type="InterPro" id="IPR050155">
    <property type="entry name" value="HAD-like_hydrolase_sf"/>
</dbReference>
<dbReference type="Proteomes" id="UP000008922">
    <property type="component" value="Chromosome"/>
</dbReference>
<dbReference type="EMBL" id="AP012029">
    <property type="protein sequence ID" value="BAJ63987.1"/>
    <property type="molecule type" value="Genomic_DNA"/>
</dbReference>
<name>E8N6C3_ANATU</name>
<gene>
    <name evidence="1" type="ordered locus">ANT_19610</name>
</gene>
<dbReference type="InterPro" id="IPR041492">
    <property type="entry name" value="HAD_2"/>
</dbReference>
<dbReference type="Gene3D" id="3.40.50.1000">
    <property type="entry name" value="HAD superfamily/HAD-like"/>
    <property type="match status" value="1"/>
</dbReference>
<dbReference type="InterPro" id="IPR023214">
    <property type="entry name" value="HAD_sf"/>
</dbReference>
<dbReference type="AlphaFoldDB" id="E8N6C3"/>
<organism evidence="1 2">
    <name type="scientific">Anaerolinea thermophila (strain DSM 14523 / JCM 11388 / NBRC 100420 / UNI-1)</name>
    <dbReference type="NCBI Taxonomy" id="926569"/>
    <lineage>
        <taxon>Bacteria</taxon>
        <taxon>Bacillati</taxon>
        <taxon>Chloroflexota</taxon>
        <taxon>Anaerolineae</taxon>
        <taxon>Anaerolineales</taxon>
        <taxon>Anaerolineaceae</taxon>
        <taxon>Anaerolinea</taxon>
    </lineage>
</organism>
<dbReference type="eggNOG" id="COG0546">
    <property type="taxonomic scope" value="Bacteria"/>
</dbReference>
<dbReference type="KEGG" id="atm:ANT_19610"/>
<dbReference type="InParanoid" id="E8N6C3"/>
<reference evidence="1 2" key="1">
    <citation type="submission" date="2010-12" db="EMBL/GenBank/DDBJ databases">
        <title>Whole genome sequence of Anaerolinea thermophila UNI-1.</title>
        <authorList>
            <person name="Narita-Yamada S."/>
            <person name="Kishi E."/>
            <person name="Watanabe Y."/>
            <person name="Takasaki K."/>
            <person name="Ankai A."/>
            <person name="Oguchi A."/>
            <person name="Fukui S."/>
            <person name="Takahashi M."/>
            <person name="Yashiro I."/>
            <person name="Hosoyama A."/>
            <person name="Sekiguchi Y."/>
            <person name="Hanada S."/>
            <person name="Fujita N."/>
        </authorList>
    </citation>
    <scope>NUCLEOTIDE SEQUENCE [LARGE SCALE GENOMIC DNA]</scope>
    <source>
        <strain evidence="2">DSM 14523 / JCM 11388 / NBRC 100420 / UNI-1</strain>
    </source>
</reference>
<sequence>MPLDVSRIQAICFDIDGTLSDTDDEWAERVLKGISFLKGWVGEQRLRNLARWVVMEIESPGNLLYNLLDRLHLDDEASRLFNFFVRKFHPRPSRFRLISGMDKTLQTLAQYYPLAIVSARDEEATLAFLQQFDLTSLFQVIVSAHTCKFTKPFPDPILWAAEKLNVPPSACLMVGDTTVDIHAGKKAGAQTVGVLCGFGTHKELVCAGADLILETTSELAEILLKEKNSMPN</sequence>
<dbReference type="SUPFAM" id="SSF56784">
    <property type="entry name" value="HAD-like"/>
    <property type="match status" value="1"/>
</dbReference>
<dbReference type="PANTHER" id="PTHR43434:SF1">
    <property type="entry name" value="PHOSPHOGLYCOLATE PHOSPHATASE"/>
    <property type="match status" value="1"/>
</dbReference>
<protein>
    <submittedName>
        <fullName evidence="1">Hydrolase</fullName>
    </submittedName>
</protein>
<dbReference type="NCBIfam" id="TIGR01509">
    <property type="entry name" value="HAD-SF-IA-v3"/>
    <property type="match status" value="1"/>
</dbReference>
<evidence type="ECO:0000313" key="1">
    <source>
        <dbReference type="EMBL" id="BAJ63987.1"/>
    </source>
</evidence>
<evidence type="ECO:0000313" key="2">
    <source>
        <dbReference type="Proteomes" id="UP000008922"/>
    </source>
</evidence>
<dbReference type="Pfam" id="PF13419">
    <property type="entry name" value="HAD_2"/>
    <property type="match status" value="1"/>
</dbReference>
<dbReference type="OrthoDB" id="9792518at2"/>
<accession>E8N6C3</accession>
<proteinExistence type="predicted"/>
<dbReference type="InterPro" id="IPR023198">
    <property type="entry name" value="PGP-like_dom2"/>
</dbReference>
<keyword evidence="2" id="KW-1185">Reference proteome</keyword>
<dbReference type="GO" id="GO:0006281">
    <property type="term" value="P:DNA repair"/>
    <property type="evidence" value="ECO:0007669"/>
    <property type="project" value="TreeGrafter"/>
</dbReference>
<dbReference type="GO" id="GO:0008967">
    <property type="term" value="F:phosphoglycolate phosphatase activity"/>
    <property type="evidence" value="ECO:0007669"/>
    <property type="project" value="TreeGrafter"/>
</dbReference>
<dbReference type="InterPro" id="IPR006439">
    <property type="entry name" value="HAD-SF_hydro_IA"/>
</dbReference>
<dbReference type="PANTHER" id="PTHR43434">
    <property type="entry name" value="PHOSPHOGLYCOLATE PHOSPHATASE"/>
    <property type="match status" value="1"/>
</dbReference>
<dbReference type="Gene3D" id="1.10.150.240">
    <property type="entry name" value="Putative phosphatase, domain 2"/>
    <property type="match status" value="1"/>
</dbReference>
<dbReference type="NCBIfam" id="TIGR01549">
    <property type="entry name" value="HAD-SF-IA-v1"/>
    <property type="match status" value="1"/>
</dbReference>
<dbReference type="SFLD" id="SFLDG01129">
    <property type="entry name" value="C1.5:_HAD__Beta-PGM__Phosphata"/>
    <property type="match status" value="1"/>
</dbReference>
<dbReference type="InterPro" id="IPR036412">
    <property type="entry name" value="HAD-like_sf"/>
</dbReference>
<dbReference type="HOGENOM" id="CLU_045011_19_1_0"/>